<dbReference type="NCBIfam" id="TIGR00040">
    <property type="entry name" value="yfcE"/>
    <property type="match status" value="1"/>
</dbReference>
<feature type="domain" description="Calcineurin-like phosphoesterase" evidence="6">
    <location>
        <begin position="1"/>
        <end position="180"/>
    </location>
</feature>
<reference evidence="7" key="1">
    <citation type="submission" date="2014-08" db="EMBL/GenBank/DDBJ databases">
        <authorList>
            <person name="Sharma Rahul"/>
            <person name="Thines Marco"/>
        </authorList>
    </citation>
    <scope>NUCLEOTIDE SEQUENCE</scope>
</reference>
<dbReference type="GO" id="GO:0042147">
    <property type="term" value="P:retrograde transport, endosome to Golgi"/>
    <property type="evidence" value="ECO:0007669"/>
    <property type="project" value="InterPro"/>
</dbReference>
<dbReference type="AlphaFoldDB" id="A0A0F7SIG6"/>
<dbReference type="InterPro" id="IPR000979">
    <property type="entry name" value="Phosphodiesterase_MJ0936/Vps29"/>
</dbReference>
<dbReference type="InterPro" id="IPR024654">
    <property type="entry name" value="Calcineurin-like_PHP_lpxH"/>
</dbReference>
<evidence type="ECO:0000256" key="2">
    <source>
        <dbReference type="ARBA" id="ARBA00017767"/>
    </source>
</evidence>
<dbReference type="GO" id="GO:0030904">
    <property type="term" value="C:retromer complex"/>
    <property type="evidence" value="ECO:0007669"/>
    <property type="project" value="InterPro"/>
</dbReference>
<dbReference type="EMBL" id="LN483167">
    <property type="protein sequence ID" value="CDZ96737.1"/>
    <property type="molecule type" value="Genomic_DNA"/>
</dbReference>
<evidence type="ECO:0000259" key="6">
    <source>
        <dbReference type="Pfam" id="PF12850"/>
    </source>
</evidence>
<organism evidence="7">
    <name type="scientific">Phaffia rhodozyma</name>
    <name type="common">Yeast</name>
    <name type="synonym">Xanthophyllomyces dendrorhous</name>
    <dbReference type="NCBI Taxonomy" id="264483"/>
    <lineage>
        <taxon>Eukaryota</taxon>
        <taxon>Fungi</taxon>
        <taxon>Dikarya</taxon>
        <taxon>Basidiomycota</taxon>
        <taxon>Agaricomycotina</taxon>
        <taxon>Tremellomycetes</taxon>
        <taxon>Cystofilobasidiales</taxon>
        <taxon>Mrakiaceae</taxon>
        <taxon>Phaffia</taxon>
    </lineage>
</organism>
<keyword evidence="3" id="KW-0813">Transport</keyword>
<keyword evidence="4" id="KW-0653">Protein transport</keyword>
<dbReference type="Pfam" id="PF12850">
    <property type="entry name" value="Metallophos_2"/>
    <property type="match status" value="1"/>
</dbReference>
<protein>
    <recommendedName>
        <fullName evidence="2 5">Vacuolar protein sorting-associated protein 29</fullName>
    </recommendedName>
</protein>
<dbReference type="SUPFAM" id="SSF56300">
    <property type="entry name" value="Metallo-dependent phosphatases"/>
    <property type="match status" value="1"/>
</dbReference>
<evidence type="ECO:0000256" key="3">
    <source>
        <dbReference type="ARBA" id="ARBA00022448"/>
    </source>
</evidence>
<dbReference type="InterPro" id="IPR028661">
    <property type="entry name" value="Vps29"/>
</dbReference>
<accession>A0A0F7SIG6</accession>
<dbReference type="Gene3D" id="3.60.21.10">
    <property type="match status" value="1"/>
</dbReference>
<dbReference type="PANTHER" id="PTHR11124">
    <property type="entry name" value="VACUOLAR SORTING PROTEIN VPS29"/>
    <property type="match status" value="1"/>
</dbReference>
<dbReference type="CDD" id="cd07394">
    <property type="entry name" value="MPP_Vps29"/>
    <property type="match status" value="1"/>
</dbReference>
<evidence type="ECO:0000313" key="7">
    <source>
        <dbReference type="EMBL" id="CDZ96737.1"/>
    </source>
</evidence>
<sequence length="230" mass="24804">MLVLIIGDLHIPDRAGDLPAKFKRLLVSLSSFPYLSHIFLPSHLWFGSDRKIQQIICTGNVCDKETYEYLRSIAPAVNVVRGDCDENVHYPLSLTIPCPPSLRIGVLGGQQVIPPGDHDALAGLARGMDVDVLVTGGTHKFESFESEGRFFINPGSASGAWSGLRPGEKTVPSFALMDIQGPQVVTYVYSLVGGEVKVEKVEYRKSIEEMTGGGGSINMSGLGIKSGGTW</sequence>
<evidence type="ECO:0000256" key="1">
    <source>
        <dbReference type="ARBA" id="ARBA00005945"/>
    </source>
</evidence>
<dbReference type="GO" id="GO:0015031">
    <property type="term" value="P:protein transport"/>
    <property type="evidence" value="ECO:0007669"/>
    <property type="project" value="UniProtKB-KW"/>
</dbReference>
<evidence type="ECO:0000256" key="4">
    <source>
        <dbReference type="ARBA" id="ARBA00022927"/>
    </source>
</evidence>
<name>A0A0F7SIG6_PHARH</name>
<dbReference type="GO" id="GO:0005829">
    <property type="term" value="C:cytosol"/>
    <property type="evidence" value="ECO:0007669"/>
    <property type="project" value="GOC"/>
</dbReference>
<dbReference type="InterPro" id="IPR029052">
    <property type="entry name" value="Metallo-depent_PP-like"/>
</dbReference>
<proteinExistence type="inferred from homology"/>
<evidence type="ECO:0000256" key="5">
    <source>
        <dbReference type="RuleBase" id="RU362040"/>
    </source>
</evidence>
<comment type="similarity">
    <text evidence="1 5">Belongs to the VPS29 family.</text>
</comment>